<evidence type="ECO:0000256" key="2">
    <source>
        <dbReference type="ARBA" id="ARBA00011238"/>
    </source>
</evidence>
<accession>A0A2J6WG29</accession>
<dbReference type="InterPro" id="IPR019752">
    <property type="entry name" value="Pyrv/ketoisovalerate_OxRed_cat"/>
</dbReference>
<dbReference type="NCBIfam" id="TIGR03334">
    <property type="entry name" value="IOR_beta"/>
    <property type="match status" value="1"/>
</dbReference>
<evidence type="ECO:0000256" key="4">
    <source>
        <dbReference type="ARBA" id="ARBA00048332"/>
    </source>
</evidence>
<name>A0A2J6WG29_9BACT</name>
<reference evidence="7 8" key="1">
    <citation type="submission" date="2018-01" db="EMBL/GenBank/DDBJ databases">
        <title>Metagenomic assembled genomes from two thermal pools in the Uzon Caldera, Kamchatka, Russia.</title>
        <authorList>
            <person name="Wilkins L."/>
            <person name="Ettinger C."/>
        </authorList>
    </citation>
    <scope>NUCLEOTIDE SEQUENCE [LARGE SCALE GENOMIC DNA]</scope>
    <source>
        <strain evidence="7">ZAV-07</strain>
    </source>
</reference>
<keyword evidence="3" id="KW-0560">Oxidoreductase</keyword>
<sequence>MQYNIYITGVGGQGVVKTSIVIGQACIKQGLNVVTSEIHGMSQRGGVVPVEVRIGDVNGPIIKKGGADLLLSFEPLEALRALPKLNENTFAIVNTGEIVPFTASLGISEYLSSDEYLSELKKYLKVVIPVNAEAIAKEVGDSILSNMVILGVGASVPNFPLKKEFIVEAIKESFKPQYVNLNIKAFEKGFEIGEANFK</sequence>
<dbReference type="InterPro" id="IPR052198">
    <property type="entry name" value="IorB_Oxidoreductase"/>
</dbReference>
<dbReference type="PANTHER" id="PTHR43854:SF1">
    <property type="entry name" value="INDOLEPYRUVATE OXIDOREDUCTASE SUBUNIT IORB"/>
    <property type="match status" value="1"/>
</dbReference>
<evidence type="ECO:0000313" key="7">
    <source>
        <dbReference type="EMBL" id="PMP68993.1"/>
    </source>
</evidence>
<comment type="subunit">
    <text evidence="2">Heterodimer of the IorA and IorB subunits.</text>
</comment>
<keyword evidence="7" id="KW-0670">Pyruvate</keyword>
<dbReference type="GO" id="GO:0043805">
    <property type="term" value="F:indolepyruvate ferredoxin oxidoreductase activity"/>
    <property type="evidence" value="ECO:0007669"/>
    <property type="project" value="UniProtKB-EC"/>
</dbReference>
<gene>
    <name evidence="7" type="primary">iorB</name>
    <name evidence="7" type="ORF">C0189_00160</name>
</gene>
<dbReference type="InterPro" id="IPR017719">
    <property type="entry name" value="Indolepyruvate_Fd_OxRdtase_bsu"/>
</dbReference>
<comment type="caution">
    <text evidence="7">The sequence shown here is derived from an EMBL/GenBank/DDBJ whole genome shotgun (WGS) entry which is preliminary data.</text>
</comment>
<protein>
    <recommendedName>
        <fullName evidence="5">Indolepyruvate ferredoxin oxidoreductase subunit beta</fullName>
        <ecNumber evidence="5">1.2.7.8</ecNumber>
    </recommendedName>
</protein>
<evidence type="ECO:0000259" key="6">
    <source>
        <dbReference type="Pfam" id="PF01558"/>
    </source>
</evidence>
<proteinExistence type="predicted"/>
<dbReference type="EMBL" id="PNIL01000002">
    <property type="protein sequence ID" value="PMP68993.1"/>
    <property type="molecule type" value="Genomic_DNA"/>
</dbReference>
<dbReference type="Proteomes" id="UP000237040">
    <property type="component" value="Unassembled WGS sequence"/>
</dbReference>
<dbReference type="EC" id="1.2.7.8" evidence="5"/>
<dbReference type="SUPFAM" id="SSF53323">
    <property type="entry name" value="Pyruvate-ferredoxin oxidoreductase, PFOR, domain III"/>
    <property type="match status" value="1"/>
</dbReference>
<dbReference type="Gene3D" id="3.40.920.10">
    <property type="entry name" value="Pyruvate-ferredoxin oxidoreductase, PFOR, domain III"/>
    <property type="match status" value="1"/>
</dbReference>
<evidence type="ECO:0000313" key="8">
    <source>
        <dbReference type="Proteomes" id="UP000237040"/>
    </source>
</evidence>
<evidence type="ECO:0000256" key="5">
    <source>
        <dbReference type="NCBIfam" id="TIGR03334"/>
    </source>
</evidence>
<evidence type="ECO:0000256" key="3">
    <source>
        <dbReference type="ARBA" id="ARBA00023002"/>
    </source>
</evidence>
<dbReference type="Pfam" id="PF01558">
    <property type="entry name" value="POR"/>
    <property type="match status" value="1"/>
</dbReference>
<feature type="domain" description="Pyruvate/ketoisovalerate oxidoreductase catalytic" evidence="6">
    <location>
        <begin position="11"/>
        <end position="191"/>
    </location>
</feature>
<comment type="catalytic activity">
    <reaction evidence="4">
        <text>indole-3-pyruvate + 2 oxidized [2Fe-2S]-[ferredoxin] + CoA = (indol-3-yl)acetyl-CoA + 2 reduced [2Fe-2S]-[ferredoxin] + CO2 + H(+)</text>
        <dbReference type="Rhea" id="RHEA:12645"/>
        <dbReference type="Rhea" id="RHEA-COMP:10000"/>
        <dbReference type="Rhea" id="RHEA-COMP:10001"/>
        <dbReference type="ChEBI" id="CHEBI:15378"/>
        <dbReference type="ChEBI" id="CHEBI:16526"/>
        <dbReference type="ChEBI" id="CHEBI:17640"/>
        <dbReference type="ChEBI" id="CHEBI:33737"/>
        <dbReference type="ChEBI" id="CHEBI:33738"/>
        <dbReference type="ChEBI" id="CHEBI:57271"/>
        <dbReference type="ChEBI" id="CHEBI:57287"/>
        <dbReference type="EC" id="1.2.7.8"/>
    </reaction>
</comment>
<dbReference type="InterPro" id="IPR002869">
    <property type="entry name" value="Pyrv_flavodox_OxRed_cen"/>
</dbReference>
<organism evidence="7 8">
    <name type="scientific">Caldisericum exile</name>
    <dbReference type="NCBI Taxonomy" id="693075"/>
    <lineage>
        <taxon>Bacteria</taxon>
        <taxon>Pseudomonadati</taxon>
        <taxon>Caldisericota/Cryosericota group</taxon>
        <taxon>Caldisericota</taxon>
        <taxon>Caldisericia</taxon>
        <taxon>Caldisericales</taxon>
        <taxon>Caldisericaceae</taxon>
        <taxon>Caldisericum</taxon>
    </lineage>
</organism>
<comment type="function">
    <text evidence="1">Catalyzes the ferredoxin-dependent oxidative decarboxylation of arylpyruvates.</text>
</comment>
<dbReference type="PANTHER" id="PTHR43854">
    <property type="entry name" value="INDOLEPYRUVATE OXIDOREDUCTASE SUBUNIT IORB"/>
    <property type="match status" value="1"/>
</dbReference>
<evidence type="ECO:0000256" key="1">
    <source>
        <dbReference type="ARBA" id="ARBA00002995"/>
    </source>
</evidence>
<dbReference type="AlphaFoldDB" id="A0A2J6WG29"/>